<dbReference type="OrthoDB" id="5296662at2"/>
<gene>
    <name evidence="2" type="ORF">DX914_09235</name>
</gene>
<keyword evidence="1" id="KW-1133">Transmembrane helix</keyword>
<evidence type="ECO:0000256" key="1">
    <source>
        <dbReference type="SAM" id="Phobius"/>
    </source>
</evidence>
<proteinExistence type="predicted"/>
<dbReference type="GO" id="GO:0043683">
    <property type="term" value="P:type IV pilus assembly"/>
    <property type="evidence" value="ECO:0007669"/>
    <property type="project" value="InterPro"/>
</dbReference>
<dbReference type="Pfam" id="PF16074">
    <property type="entry name" value="PilW"/>
    <property type="match status" value="1"/>
</dbReference>
<keyword evidence="1" id="KW-0812">Transmembrane</keyword>
<evidence type="ECO:0000313" key="3">
    <source>
        <dbReference type="Proteomes" id="UP000264492"/>
    </source>
</evidence>
<dbReference type="RefSeq" id="WP_115858688.1">
    <property type="nucleotide sequence ID" value="NZ_QTSU01000001.1"/>
</dbReference>
<comment type="caution">
    <text evidence="2">The sequence shown here is derived from an EMBL/GenBank/DDBJ whole genome shotgun (WGS) entry which is preliminary data.</text>
</comment>
<protein>
    <submittedName>
        <fullName evidence="2">Pilus assembly protein PilW</fullName>
    </submittedName>
</protein>
<organism evidence="2 3">
    <name type="scientific">Lysobacter silvisoli</name>
    <dbReference type="NCBI Taxonomy" id="2293254"/>
    <lineage>
        <taxon>Bacteria</taxon>
        <taxon>Pseudomonadati</taxon>
        <taxon>Pseudomonadota</taxon>
        <taxon>Gammaproteobacteria</taxon>
        <taxon>Lysobacterales</taxon>
        <taxon>Lysobacteraceae</taxon>
        <taxon>Lysobacter</taxon>
    </lineage>
</organism>
<dbReference type="AlphaFoldDB" id="A0A371K5M6"/>
<evidence type="ECO:0000313" key="2">
    <source>
        <dbReference type="EMBL" id="RDZ29251.1"/>
    </source>
</evidence>
<dbReference type="Proteomes" id="UP000264492">
    <property type="component" value="Unassembled WGS sequence"/>
</dbReference>
<dbReference type="EMBL" id="QTSU01000001">
    <property type="protein sequence ID" value="RDZ29251.1"/>
    <property type="molecule type" value="Genomic_DNA"/>
</dbReference>
<keyword evidence="1" id="KW-0472">Membrane</keyword>
<sequence>MNRAHVFRSHAAGFSMVELMVALALGTFLMIGLLQVFDASRITYKLSEGLARVQENSRFAMDYLQRDLRMAGHMGCVADQSRLLSLSNRGFRSAFAAQTWPTEAQLETTPEQLHFHTAIQGFEAANTAPGGALTLPAAATWSGSPALPAYVSALSPAPMAGSDVVVLRYFSAEGATVVSSLGNELSVETASWDGLVASGGVDAPGLFAVGNCQRAIPFQATSVARGGSRTTLTVAGAGLNRSDLTTETLEGSTLYRAESEVYYVALSPDGGEPTLYRARYTAAPGSGALGLVGGAPEPLVEGIENMQLIYGQDLQTSPDQPPTGYVARQNVAQAVQTGSDKRVWRRVGLVQVAFLSRSTERAGVVAQTAMPALQVLGVRVTPPADGRYRSVYESSVALRNRLYGN</sequence>
<accession>A0A371K5M6</accession>
<dbReference type="Pfam" id="PF07963">
    <property type="entry name" value="N_methyl"/>
    <property type="match status" value="1"/>
</dbReference>
<keyword evidence="3" id="KW-1185">Reference proteome</keyword>
<dbReference type="InterPro" id="IPR032092">
    <property type="entry name" value="PilW"/>
</dbReference>
<name>A0A371K5M6_9GAMM</name>
<feature type="transmembrane region" description="Helical" evidence="1">
    <location>
        <begin position="12"/>
        <end position="37"/>
    </location>
</feature>
<reference evidence="2 3" key="1">
    <citation type="submission" date="2018-08" db="EMBL/GenBank/DDBJ databases">
        <title>Lysobacter sp. zong2l5, whole genome shotgun sequence.</title>
        <authorList>
            <person name="Zhang X."/>
            <person name="Feng G."/>
            <person name="Zhu H."/>
        </authorList>
    </citation>
    <scope>NUCLEOTIDE SEQUENCE [LARGE SCALE GENOMIC DNA]</scope>
    <source>
        <strain evidence="3">zong2l5</strain>
    </source>
</reference>
<dbReference type="InterPro" id="IPR012902">
    <property type="entry name" value="N_methyl_site"/>
</dbReference>